<feature type="domain" description="AMP-dependent synthetase/ligase" evidence="14">
    <location>
        <begin position="32"/>
        <end position="402"/>
    </location>
</feature>
<keyword evidence="12" id="KW-0599">Photoprotein</keyword>
<sequence>MAKKNILYCPEITNDYANELSMGHLIIKSLTNAGDRVLLVSGITSEELTAKELLTKAIQFAQSLKSFGIKSGDVVSLVCENRFEFAYVLFGSLLSNVTVAPINLTYSEREMSHALSLSKPKMLFMSPFAADKVVNVAKSLSFIQKVVLFDDENLFGSDVMLFDDFLKRSSNFNIKEFIPMPVEDKQNTVSLILCSSGTTGLPKGVQLSQANLIVVTRFCKDVILNIGNIPSTEERVCLGLLPWFHAFGITILTGVISGALTRIVLLPKFEEALFLSCIEYNKCNILFLVPPLMVFLSKHPMVDDYDLSSAKVIICGAAPLSKETENAVYDRLKNKDLRILQGYGMSELSLAVLLQKSIRKPGSVGDLNGGSYAKVINENGEALGPNERGELCFKGNQLMIGYINDKDATSSCIDNEGWLHTGDVGYYDDDKQFFIVDRIKELIKWKGFQVPPAEIEAILLTHPKIKDAAVIGIPDERAGEKALAYVVRVDESLTENDVLEFVAKTTSPAKRLHGGVIFTDLIPKNPSGKILRRELREFYKQSTLKAKL</sequence>
<dbReference type="InterPro" id="IPR025110">
    <property type="entry name" value="AMP-bd_C"/>
</dbReference>
<accession>A0A9N9RQJ2</accession>
<keyword evidence="7" id="KW-0460">Magnesium</keyword>
<dbReference type="GO" id="GO:0008218">
    <property type="term" value="P:bioluminescence"/>
    <property type="evidence" value="ECO:0007669"/>
    <property type="project" value="UniProtKB-KW"/>
</dbReference>
<evidence type="ECO:0000256" key="3">
    <source>
        <dbReference type="ARBA" id="ARBA00006432"/>
    </source>
</evidence>
<proteinExistence type="inferred from homology"/>
<dbReference type="EC" id="1.13.12.7" evidence="4"/>
<dbReference type="GO" id="GO:0005777">
    <property type="term" value="C:peroxisome"/>
    <property type="evidence" value="ECO:0007669"/>
    <property type="project" value="UniProtKB-SubCell"/>
</dbReference>
<evidence type="ECO:0000256" key="9">
    <source>
        <dbReference type="ARBA" id="ARBA00023033"/>
    </source>
</evidence>
<dbReference type="AlphaFoldDB" id="A0A9N9RQJ2"/>
<evidence type="ECO:0000256" key="4">
    <source>
        <dbReference type="ARBA" id="ARBA00012532"/>
    </source>
</evidence>
<evidence type="ECO:0000256" key="13">
    <source>
        <dbReference type="ARBA" id="ARBA00048497"/>
    </source>
</evidence>
<keyword evidence="6" id="KW-0067">ATP-binding</keyword>
<evidence type="ECO:0000256" key="10">
    <source>
        <dbReference type="ARBA" id="ARBA00023140"/>
    </source>
</evidence>
<dbReference type="GO" id="GO:0005524">
    <property type="term" value="F:ATP binding"/>
    <property type="evidence" value="ECO:0007669"/>
    <property type="project" value="UniProtKB-KW"/>
</dbReference>
<comment type="catalytic activity">
    <reaction evidence="13">
        <text>firefly D-luciferin + ATP + O2 = firefly oxyluciferin + hnu + AMP + CO2 + diphosphate</text>
        <dbReference type="Rhea" id="RHEA:10732"/>
        <dbReference type="ChEBI" id="CHEBI:15379"/>
        <dbReference type="ChEBI" id="CHEBI:16526"/>
        <dbReference type="ChEBI" id="CHEBI:16792"/>
        <dbReference type="ChEBI" id="CHEBI:30212"/>
        <dbReference type="ChEBI" id="CHEBI:30616"/>
        <dbReference type="ChEBI" id="CHEBI:33019"/>
        <dbReference type="ChEBI" id="CHEBI:58038"/>
        <dbReference type="ChEBI" id="CHEBI:456215"/>
        <dbReference type="EC" id="1.13.12.7"/>
    </reaction>
</comment>
<dbReference type="GO" id="GO:0016405">
    <property type="term" value="F:CoA-ligase activity"/>
    <property type="evidence" value="ECO:0007669"/>
    <property type="project" value="TreeGrafter"/>
</dbReference>
<dbReference type="PANTHER" id="PTHR24096">
    <property type="entry name" value="LONG-CHAIN-FATTY-ACID--COA LIGASE"/>
    <property type="match status" value="1"/>
</dbReference>
<keyword evidence="6" id="KW-0547">Nucleotide-binding</keyword>
<evidence type="ECO:0000256" key="8">
    <source>
        <dbReference type="ARBA" id="ARBA00023002"/>
    </source>
</evidence>
<name>A0A9N9RQJ2_9DIPT</name>
<evidence type="ECO:0000256" key="5">
    <source>
        <dbReference type="ARBA" id="ARBA00019043"/>
    </source>
</evidence>
<evidence type="ECO:0000256" key="7">
    <source>
        <dbReference type="ARBA" id="ARBA00022842"/>
    </source>
</evidence>
<evidence type="ECO:0000256" key="12">
    <source>
        <dbReference type="ARBA" id="ARBA00023262"/>
    </source>
</evidence>
<dbReference type="PANTHER" id="PTHR24096:SF423">
    <property type="entry name" value="GM05240P"/>
    <property type="match status" value="1"/>
</dbReference>
<dbReference type="Gene3D" id="3.30.300.30">
    <property type="match status" value="1"/>
</dbReference>
<comment type="similarity">
    <text evidence="3">Belongs to the ATP-dependent AMP-binding enzyme family.</text>
</comment>
<comment type="subcellular location">
    <subcellularLocation>
        <location evidence="2">Peroxisome</location>
    </subcellularLocation>
</comment>
<keyword evidence="17" id="KW-1185">Reference proteome</keyword>
<dbReference type="SUPFAM" id="SSF56801">
    <property type="entry name" value="Acetyl-CoA synthetase-like"/>
    <property type="match status" value="1"/>
</dbReference>
<dbReference type="EMBL" id="OU895878">
    <property type="protein sequence ID" value="CAG9802953.1"/>
    <property type="molecule type" value="Genomic_DNA"/>
</dbReference>
<evidence type="ECO:0000256" key="2">
    <source>
        <dbReference type="ARBA" id="ARBA00004275"/>
    </source>
</evidence>
<reference evidence="16" key="1">
    <citation type="submission" date="2022-01" db="EMBL/GenBank/DDBJ databases">
        <authorList>
            <person name="King R."/>
        </authorList>
    </citation>
    <scope>NUCLEOTIDE SEQUENCE</scope>
</reference>
<dbReference type="Pfam" id="PF13193">
    <property type="entry name" value="AMP-binding_C"/>
    <property type="match status" value="1"/>
</dbReference>
<reference evidence="16" key="2">
    <citation type="submission" date="2022-10" db="EMBL/GenBank/DDBJ databases">
        <authorList>
            <consortium name="ENA_rothamsted_submissions"/>
            <consortium name="culmorum"/>
            <person name="King R."/>
        </authorList>
    </citation>
    <scope>NUCLEOTIDE SEQUENCE</scope>
</reference>
<keyword evidence="9" id="KW-0503">Monooxygenase</keyword>
<evidence type="ECO:0000256" key="1">
    <source>
        <dbReference type="ARBA" id="ARBA00001946"/>
    </source>
</evidence>
<dbReference type="InterPro" id="IPR020845">
    <property type="entry name" value="AMP-binding_CS"/>
</dbReference>
<evidence type="ECO:0000313" key="16">
    <source>
        <dbReference type="EMBL" id="CAG9802953.1"/>
    </source>
</evidence>
<evidence type="ECO:0000259" key="15">
    <source>
        <dbReference type="Pfam" id="PF13193"/>
    </source>
</evidence>
<evidence type="ECO:0000313" key="17">
    <source>
        <dbReference type="Proteomes" id="UP001153620"/>
    </source>
</evidence>
<evidence type="ECO:0000256" key="11">
    <source>
        <dbReference type="ARBA" id="ARBA00023223"/>
    </source>
</evidence>
<protein>
    <recommendedName>
        <fullName evidence="5">Luciferin 4-monooxygenase</fullName>
        <ecNumber evidence="4">1.13.12.7</ecNumber>
    </recommendedName>
</protein>
<gene>
    <name evidence="16" type="ORF">CHIRRI_LOCUS5858</name>
</gene>
<dbReference type="InterPro" id="IPR000873">
    <property type="entry name" value="AMP-dep_synth/lig_dom"/>
</dbReference>
<dbReference type="Pfam" id="PF00501">
    <property type="entry name" value="AMP-binding"/>
    <property type="match status" value="1"/>
</dbReference>
<evidence type="ECO:0000259" key="14">
    <source>
        <dbReference type="Pfam" id="PF00501"/>
    </source>
</evidence>
<keyword evidence="11" id="KW-0455">Luminescence</keyword>
<dbReference type="GO" id="GO:0004497">
    <property type="term" value="F:monooxygenase activity"/>
    <property type="evidence" value="ECO:0007669"/>
    <property type="project" value="UniProtKB-KW"/>
</dbReference>
<feature type="domain" description="AMP-binding enzyme C-terminal" evidence="15">
    <location>
        <begin position="454"/>
        <end position="529"/>
    </location>
</feature>
<dbReference type="PROSITE" id="PS00455">
    <property type="entry name" value="AMP_BINDING"/>
    <property type="match status" value="1"/>
</dbReference>
<evidence type="ECO:0000256" key="6">
    <source>
        <dbReference type="ARBA" id="ARBA00022840"/>
    </source>
</evidence>
<dbReference type="OrthoDB" id="10253869at2759"/>
<keyword evidence="8" id="KW-0560">Oxidoreductase</keyword>
<dbReference type="InterPro" id="IPR045851">
    <property type="entry name" value="AMP-bd_C_sf"/>
</dbReference>
<keyword evidence="10" id="KW-0576">Peroxisome</keyword>
<organism evidence="16 17">
    <name type="scientific">Chironomus riparius</name>
    <dbReference type="NCBI Taxonomy" id="315576"/>
    <lineage>
        <taxon>Eukaryota</taxon>
        <taxon>Metazoa</taxon>
        <taxon>Ecdysozoa</taxon>
        <taxon>Arthropoda</taxon>
        <taxon>Hexapoda</taxon>
        <taxon>Insecta</taxon>
        <taxon>Pterygota</taxon>
        <taxon>Neoptera</taxon>
        <taxon>Endopterygota</taxon>
        <taxon>Diptera</taxon>
        <taxon>Nematocera</taxon>
        <taxon>Chironomoidea</taxon>
        <taxon>Chironomidae</taxon>
        <taxon>Chironominae</taxon>
        <taxon>Chironomus</taxon>
    </lineage>
</organism>
<dbReference type="FunFam" id="3.30.300.30:FF:000007">
    <property type="entry name" value="4-coumarate--CoA ligase 2"/>
    <property type="match status" value="1"/>
</dbReference>
<comment type="cofactor">
    <cofactor evidence="1">
        <name>Mg(2+)</name>
        <dbReference type="ChEBI" id="CHEBI:18420"/>
    </cofactor>
</comment>
<dbReference type="Gene3D" id="2.30.38.10">
    <property type="entry name" value="Luciferase, Domain 3"/>
    <property type="match status" value="1"/>
</dbReference>
<dbReference type="Gene3D" id="3.40.50.980">
    <property type="match status" value="2"/>
</dbReference>
<dbReference type="Proteomes" id="UP001153620">
    <property type="component" value="Chromosome 2"/>
</dbReference>